<evidence type="ECO:0000256" key="2">
    <source>
        <dbReference type="ARBA" id="ARBA00022723"/>
    </source>
</evidence>
<dbReference type="Proteomes" id="UP000219621">
    <property type="component" value="Unassembled WGS sequence"/>
</dbReference>
<dbReference type="AlphaFoldDB" id="A0A286GM47"/>
<dbReference type="PANTHER" id="PTHR35008:SF8">
    <property type="entry name" value="ALCOHOL DEHYDROGENASE CYTOCHROME C SUBUNIT"/>
    <property type="match status" value="1"/>
</dbReference>
<gene>
    <name evidence="7" type="ORF">SAMN05421508_105138</name>
</gene>
<dbReference type="InterPro" id="IPR009056">
    <property type="entry name" value="Cyt_c-like_dom"/>
</dbReference>
<dbReference type="PROSITE" id="PS51007">
    <property type="entry name" value="CYTC"/>
    <property type="match status" value="2"/>
</dbReference>
<keyword evidence="1 4" id="KW-0349">Heme</keyword>
<dbReference type="InterPro" id="IPR051459">
    <property type="entry name" value="Cytochrome_c-type_DH"/>
</dbReference>
<sequence length="299" mass="30877">MTTVRRTLRAVGAAAAASFVLAAPAGAATATDSDHDALLARGAYLMNSIVACGNCHTPMGPTGPLAGMELAGSGDMPDVGMVWRAANLTPDPDTGLGAWTDAQLATAIRDGVRPDGSLIGPPMPVAFYKKMADADVAALIAYLRSISPVKHAVARSSYDFPLPASWGPPASAGLTAPDRTDPVAYGGYLADIGHCMHCHTPLHAEAPIPDERRVGAGGLAFPGPWGVVVAANITADRDTGIGGWTDQQVKDAITKGVRPDGSRLVGPMPVANYANMTPEDLDALVAWLRTVPAVSQRVR</sequence>
<dbReference type="PANTHER" id="PTHR35008">
    <property type="entry name" value="BLL4482 PROTEIN-RELATED"/>
    <property type="match status" value="1"/>
</dbReference>
<feature type="chain" id="PRO_5012651264" evidence="5">
    <location>
        <begin position="23"/>
        <end position="299"/>
    </location>
</feature>
<keyword evidence="5" id="KW-0732">Signal</keyword>
<evidence type="ECO:0000256" key="3">
    <source>
        <dbReference type="ARBA" id="ARBA00023004"/>
    </source>
</evidence>
<evidence type="ECO:0000256" key="5">
    <source>
        <dbReference type="SAM" id="SignalP"/>
    </source>
</evidence>
<evidence type="ECO:0000259" key="6">
    <source>
        <dbReference type="PROSITE" id="PS51007"/>
    </source>
</evidence>
<protein>
    <submittedName>
        <fullName evidence="7">Cytochrome c</fullName>
    </submittedName>
</protein>
<dbReference type="GO" id="GO:0009055">
    <property type="term" value="F:electron transfer activity"/>
    <property type="evidence" value="ECO:0007669"/>
    <property type="project" value="InterPro"/>
</dbReference>
<reference evidence="7 8" key="1">
    <citation type="submission" date="2017-09" db="EMBL/GenBank/DDBJ databases">
        <authorList>
            <person name="Ehlers B."/>
            <person name="Leendertz F.H."/>
        </authorList>
    </citation>
    <scope>NUCLEOTIDE SEQUENCE [LARGE SCALE GENOMIC DNA]</scope>
    <source>
        <strain evidence="7 8">USBA 140</strain>
    </source>
</reference>
<feature type="domain" description="Cytochrome c" evidence="6">
    <location>
        <begin position="181"/>
        <end position="292"/>
    </location>
</feature>
<dbReference type="SUPFAM" id="SSF46626">
    <property type="entry name" value="Cytochrome c"/>
    <property type="match status" value="2"/>
</dbReference>
<evidence type="ECO:0000256" key="4">
    <source>
        <dbReference type="PROSITE-ProRule" id="PRU00433"/>
    </source>
</evidence>
<evidence type="ECO:0000256" key="1">
    <source>
        <dbReference type="ARBA" id="ARBA00022617"/>
    </source>
</evidence>
<keyword evidence="3 4" id="KW-0408">Iron</keyword>
<feature type="domain" description="Cytochrome c" evidence="6">
    <location>
        <begin position="37"/>
        <end position="147"/>
    </location>
</feature>
<proteinExistence type="predicted"/>
<dbReference type="GO" id="GO:0020037">
    <property type="term" value="F:heme binding"/>
    <property type="evidence" value="ECO:0007669"/>
    <property type="project" value="InterPro"/>
</dbReference>
<dbReference type="Gene3D" id="1.10.760.10">
    <property type="entry name" value="Cytochrome c-like domain"/>
    <property type="match status" value="2"/>
</dbReference>
<dbReference type="RefSeq" id="WP_097279517.1">
    <property type="nucleotide sequence ID" value="NZ_OCNJ01000005.1"/>
</dbReference>
<keyword evidence="2 4" id="KW-0479">Metal-binding</keyword>
<organism evidence="7 8">
    <name type="scientific">Caenispirillum bisanense</name>
    <dbReference type="NCBI Taxonomy" id="414052"/>
    <lineage>
        <taxon>Bacteria</taxon>
        <taxon>Pseudomonadati</taxon>
        <taxon>Pseudomonadota</taxon>
        <taxon>Alphaproteobacteria</taxon>
        <taxon>Rhodospirillales</taxon>
        <taxon>Novispirillaceae</taxon>
        <taxon>Caenispirillum</taxon>
    </lineage>
</organism>
<accession>A0A286GM47</accession>
<dbReference type="Pfam" id="PF13442">
    <property type="entry name" value="Cytochrome_CBB3"/>
    <property type="match status" value="1"/>
</dbReference>
<dbReference type="EMBL" id="OCNJ01000005">
    <property type="protein sequence ID" value="SOD96064.1"/>
    <property type="molecule type" value="Genomic_DNA"/>
</dbReference>
<evidence type="ECO:0000313" key="8">
    <source>
        <dbReference type="Proteomes" id="UP000219621"/>
    </source>
</evidence>
<keyword evidence="8" id="KW-1185">Reference proteome</keyword>
<dbReference type="OrthoDB" id="9811281at2"/>
<dbReference type="InterPro" id="IPR006311">
    <property type="entry name" value="TAT_signal"/>
</dbReference>
<feature type="signal peptide" evidence="5">
    <location>
        <begin position="1"/>
        <end position="22"/>
    </location>
</feature>
<name>A0A286GM47_9PROT</name>
<evidence type="ECO:0000313" key="7">
    <source>
        <dbReference type="EMBL" id="SOD96064.1"/>
    </source>
</evidence>
<dbReference type="PROSITE" id="PS51318">
    <property type="entry name" value="TAT"/>
    <property type="match status" value="1"/>
</dbReference>
<dbReference type="InterPro" id="IPR036909">
    <property type="entry name" value="Cyt_c-like_dom_sf"/>
</dbReference>
<dbReference type="GO" id="GO:0046872">
    <property type="term" value="F:metal ion binding"/>
    <property type="evidence" value="ECO:0007669"/>
    <property type="project" value="UniProtKB-KW"/>
</dbReference>